<keyword evidence="2" id="KW-1185">Reference proteome</keyword>
<gene>
    <name evidence="1" type="ORF">KM842_03500</name>
</gene>
<protein>
    <submittedName>
        <fullName evidence="1">MBL fold metallo-hydrolase</fullName>
    </submittedName>
</protein>
<evidence type="ECO:0000313" key="1">
    <source>
        <dbReference type="EMBL" id="QWS34260.1"/>
    </source>
</evidence>
<reference evidence="1" key="1">
    <citation type="submission" date="2021-06" db="EMBL/GenBank/DDBJ databases">
        <authorList>
            <person name="Ellington A.J."/>
            <person name="Bryan N.C."/>
            <person name="Christner B.C."/>
            <person name="Reisch C.R."/>
        </authorList>
    </citation>
    <scope>NUCLEOTIDE SEQUENCE</scope>
    <source>
        <strain evidence="1">L6-1</strain>
    </source>
</reference>
<name>A0ACD1E5U2_9MICO</name>
<accession>A0ACD1E5U2</accession>
<evidence type="ECO:0000313" key="2">
    <source>
        <dbReference type="Proteomes" id="UP000681794"/>
    </source>
</evidence>
<dbReference type="EMBL" id="CP076544">
    <property type="protein sequence ID" value="QWS34260.1"/>
    <property type="molecule type" value="Genomic_DNA"/>
</dbReference>
<proteinExistence type="predicted"/>
<organism evidence="1 2">
    <name type="scientific">Curtobacterium aetherium</name>
    <dbReference type="NCBI Taxonomy" id="2841594"/>
    <lineage>
        <taxon>Bacteria</taxon>
        <taxon>Bacillati</taxon>
        <taxon>Actinomycetota</taxon>
        <taxon>Actinomycetes</taxon>
        <taxon>Micrococcales</taxon>
        <taxon>Microbacteriaceae</taxon>
        <taxon>Curtobacterium</taxon>
    </lineage>
</organism>
<sequence>MQVTKLEHACLVVEQDGARLVIDPGAFTRPVEETGVVAVVVTHEHPDHATTEQIAGILERNPGIPVLGPAGVAAALAEVVAVDVVTDGEARTVGPFSLTFHGTRHQVIHSSIPIVDNTGVLVNDTLFHPGDAYVAPPGPVELLATPVGAPWLRIGDLMDHLAAVAPRRAFPIHEATLSDIGFAGHTDRIRQVVEPAGEVVVLAPGESLTV</sequence>
<dbReference type="Proteomes" id="UP000681794">
    <property type="component" value="Chromosome"/>
</dbReference>